<evidence type="ECO:0000313" key="3">
    <source>
        <dbReference type="Proteomes" id="UP001066276"/>
    </source>
</evidence>
<name>A0AAV7Q5E3_PLEWA</name>
<comment type="caution">
    <text evidence="2">The sequence shown here is derived from an EMBL/GenBank/DDBJ whole genome shotgun (WGS) entry which is preliminary data.</text>
</comment>
<organism evidence="2 3">
    <name type="scientific">Pleurodeles waltl</name>
    <name type="common">Iberian ribbed newt</name>
    <dbReference type="NCBI Taxonomy" id="8319"/>
    <lineage>
        <taxon>Eukaryota</taxon>
        <taxon>Metazoa</taxon>
        <taxon>Chordata</taxon>
        <taxon>Craniata</taxon>
        <taxon>Vertebrata</taxon>
        <taxon>Euteleostomi</taxon>
        <taxon>Amphibia</taxon>
        <taxon>Batrachia</taxon>
        <taxon>Caudata</taxon>
        <taxon>Salamandroidea</taxon>
        <taxon>Salamandridae</taxon>
        <taxon>Pleurodelinae</taxon>
        <taxon>Pleurodeles</taxon>
    </lineage>
</organism>
<feature type="region of interest" description="Disordered" evidence="1">
    <location>
        <begin position="117"/>
        <end position="139"/>
    </location>
</feature>
<dbReference type="Proteomes" id="UP001066276">
    <property type="component" value="Chromosome 6"/>
</dbReference>
<proteinExistence type="predicted"/>
<evidence type="ECO:0000313" key="2">
    <source>
        <dbReference type="EMBL" id="KAJ1135792.1"/>
    </source>
</evidence>
<accession>A0AAV7Q5E3</accession>
<feature type="compositionally biased region" description="Low complexity" evidence="1">
    <location>
        <begin position="91"/>
        <end position="100"/>
    </location>
</feature>
<protein>
    <submittedName>
        <fullName evidence="2">Uncharacterized protein</fullName>
    </submittedName>
</protein>
<evidence type="ECO:0000256" key="1">
    <source>
        <dbReference type="SAM" id="MobiDB-lite"/>
    </source>
</evidence>
<feature type="compositionally biased region" description="Low complexity" evidence="1">
    <location>
        <begin position="75"/>
        <end position="84"/>
    </location>
</feature>
<dbReference type="AlphaFoldDB" id="A0AAV7Q5E3"/>
<keyword evidence="3" id="KW-1185">Reference proteome</keyword>
<gene>
    <name evidence="2" type="ORF">NDU88_002223</name>
</gene>
<dbReference type="EMBL" id="JANPWB010000010">
    <property type="protein sequence ID" value="KAJ1135792.1"/>
    <property type="molecule type" value="Genomic_DNA"/>
</dbReference>
<reference evidence="2" key="1">
    <citation type="journal article" date="2022" name="bioRxiv">
        <title>Sequencing and chromosome-scale assembly of the giantPleurodeles waltlgenome.</title>
        <authorList>
            <person name="Brown T."/>
            <person name="Elewa A."/>
            <person name="Iarovenko S."/>
            <person name="Subramanian E."/>
            <person name="Araus A.J."/>
            <person name="Petzold A."/>
            <person name="Susuki M."/>
            <person name="Suzuki K.-i.T."/>
            <person name="Hayashi T."/>
            <person name="Toyoda A."/>
            <person name="Oliveira C."/>
            <person name="Osipova E."/>
            <person name="Leigh N.D."/>
            <person name="Simon A."/>
            <person name="Yun M.H."/>
        </authorList>
    </citation>
    <scope>NUCLEOTIDE SEQUENCE</scope>
    <source>
        <strain evidence="2">20211129_DDA</strain>
        <tissue evidence="2">Liver</tissue>
    </source>
</reference>
<sequence length="209" mass="21711">MSRSRSTYLGPSGARADLPLQPAAELGRDRWGQACWSEPRGSVAALSGAACAVEGRSPSRGALVAQLFCGRCSPGRRGSTPGGRRSAEWAGGRQRPPGGRWWIRAGPAGPSWDLAGHRPCLDGAPLGGQQEKGASLGTGTQSGTHRECCWQEVVGPCRARRKPLTCTCARSGPGWPAGTSWADGETCGAGRSGGSLEVRRLRAGLLVLP</sequence>
<feature type="region of interest" description="Disordered" evidence="1">
    <location>
        <begin position="75"/>
        <end position="100"/>
    </location>
</feature>